<proteinExistence type="predicted"/>
<dbReference type="AlphaFoldDB" id="A0A6J8C7M4"/>
<accession>A0A6J8C7M4</accession>
<keyword evidence="3" id="KW-1185">Reference proteome</keyword>
<organism evidence="2 3">
    <name type="scientific">Mytilus coruscus</name>
    <name type="common">Sea mussel</name>
    <dbReference type="NCBI Taxonomy" id="42192"/>
    <lineage>
        <taxon>Eukaryota</taxon>
        <taxon>Metazoa</taxon>
        <taxon>Spiralia</taxon>
        <taxon>Lophotrochozoa</taxon>
        <taxon>Mollusca</taxon>
        <taxon>Bivalvia</taxon>
        <taxon>Autobranchia</taxon>
        <taxon>Pteriomorphia</taxon>
        <taxon>Mytilida</taxon>
        <taxon>Mytiloidea</taxon>
        <taxon>Mytilidae</taxon>
        <taxon>Mytilinae</taxon>
        <taxon>Mytilus</taxon>
    </lineage>
</organism>
<dbReference type="Proteomes" id="UP000507470">
    <property type="component" value="Unassembled WGS sequence"/>
</dbReference>
<protein>
    <submittedName>
        <fullName evidence="2">Uncharacterized protein</fullName>
    </submittedName>
</protein>
<sequence>MPKITVLLRLLLFLTVQTNTSSEWNLVFKIATGGSGGIYDLYTNSQTQNIDDPEARLFTLTSKHFKSDIMNKWSSVGIEQVKVLIYKTDIVKAFLIFDGMSSTSTSWFSLDKLLSSSYSDLKGADTNKIGFYFNLRGLEDTNNVNYRRFYVNAAWDTSGHCLDSGWLMVSDVLSTGDCQYEKNHLSRKPFILFSPYPTQIEFGRESRSIQRNIQNMSFLYHS</sequence>
<dbReference type="OrthoDB" id="6149273at2759"/>
<evidence type="ECO:0000313" key="3">
    <source>
        <dbReference type="Proteomes" id="UP000507470"/>
    </source>
</evidence>
<feature type="signal peptide" evidence="1">
    <location>
        <begin position="1"/>
        <end position="22"/>
    </location>
</feature>
<name>A0A6J8C7M4_MYTCO</name>
<dbReference type="EMBL" id="CACVKT020004666">
    <property type="protein sequence ID" value="CAC5391164.1"/>
    <property type="molecule type" value="Genomic_DNA"/>
</dbReference>
<feature type="chain" id="PRO_5026921779" evidence="1">
    <location>
        <begin position="23"/>
        <end position="222"/>
    </location>
</feature>
<evidence type="ECO:0000256" key="1">
    <source>
        <dbReference type="SAM" id="SignalP"/>
    </source>
</evidence>
<gene>
    <name evidence="2" type="ORF">MCOR_26189</name>
</gene>
<reference evidence="2 3" key="1">
    <citation type="submission" date="2020-06" db="EMBL/GenBank/DDBJ databases">
        <authorList>
            <person name="Li R."/>
            <person name="Bekaert M."/>
        </authorList>
    </citation>
    <scope>NUCLEOTIDE SEQUENCE [LARGE SCALE GENOMIC DNA]</scope>
    <source>
        <strain evidence="3">wild</strain>
    </source>
</reference>
<evidence type="ECO:0000313" key="2">
    <source>
        <dbReference type="EMBL" id="CAC5391164.1"/>
    </source>
</evidence>
<keyword evidence="1" id="KW-0732">Signal</keyword>